<evidence type="ECO:0000313" key="2">
    <source>
        <dbReference type="Proteomes" id="UP000663879"/>
    </source>
</evidence>
<dbReference type="AlphaFoldDB" id="A0A813WRW1"/>
<proteinExistence type="predicted"/>
<dbReference type="EMBL" id="CAJNOC010001395">
    <property type="protein sequence ID" value="CAF0861251.1"/>
    <property type="molecule type" value="Genomic_DNA"/>
</dbReference>
<evidence type="ECO:0000313" key="1">
    <source>
        <dbReference type="EMBL" id="CAF0861251.1"/>
    </source>
</evidence>
<reference evidence="1" key="1">
    <citation type="submission" date="2021-02" db="EMBL/GenBank/DDBJ databases">
        <authorList>
            <person name="Nowell W R."/>
        </authorList>
    </citation>
    <scope>NUCLEOTIDE SEQUENCE</scope>
    <source>
        <strain evidence="1">Ploen Becks lab</strain>
    </source>
</reference>
<name>A0A813WRW1_9BILA</name>
<sequence length="125" mass="14641">MAQAIIEMRFTKKTTSTQTGDNFDFTFLLSKTKTSGKTWLLKRELVYNADLFDTPPLNIVFYYSAWPTSFDNFNEISPDVKFNKGNLDIDELDTSQPNLIILDDLMKECFLWNLLKMQHQNRMVI</sequence>
<dbReference type="Proteomes" id="UP000663879">
    <property type="component" value="Unassembled WGS sequence"/>
</dbReference>
<protein>
    <submittedName>
        <fullName evidence="1">Uncharacterized protein</fullName>
    </submittedName>
</protein>
<organism evidence="1 2">
    <name type="scientific">Brachionus calyciflorus</name>
    <dbReference type="NCBI Taxonomy" id="104777"/>
    <lineage>
        <taxon>Eukaryota</taxon>
        <taxon>Metazoa</taxon>
        <taxon>Spiralia</taxon>
        <taxon>Gnathifera</taxon>
        <taxon>Rotifera</taxon>
        <taxon>Eurotatoria</taxon>
        <taxon>Monogononta</taxon>
        <taxon>Pseudotrocha</taxon>
        <taxon>Ploima</taxon>
        <taxon>Brachionidae</taxon>
        <taxon>Brachionus</taxon>
    </lineage>
</organism>
<comment type="caution">
    <text evidence="1">The sequence shown here is derived from an EMBL/GenBank/DDBJ whole genome shotgun (WGS) entry which is preliminary data.</text>
</comment>
<keyword evidence="2" id="KW-1185">Reference proteome</keyword>
<accession>A0A813WRW1</accession>
<gene>
    <name evidence="1" type="ORF">OXX778_LOCUS9451</name>
</gene>